<dbReference type="EMBL" id="MSDO01000045">
    <property type="protein sequence ID" value="OLO02659.1"/>
    <property type="molecule type" value="Genomic_DNA"/>
</dbReference>
<reference evidence="1 2" key="1">
    <citation type="submission" date="2016-12" db="EMBL/GenBank/DDBJ databases">
        <title>Draft genome sequences of strains Salinicola socius SMB35, Salinicola sp. MH3R3-1 and Chromohalobacter sp. SMB17 from the Verkhnekamsk potash mining region of Russia.</title>
        <authorList>
            <person name="Mavrodi D.V."/>
            <person name="Olsson B.E."/>
            <person name="Korsakova E.S."/>
            <person name="Pyankova A."/>
            <person name="Mavrodi O.V."/>
            <person name="Plotnikova E.G."/>
        </authorList>
    </citation>
    <scope>NUCLEOTIDE SEQUENCE [LARGE SCALE GENOMIC DNA]</scope>
    <source>
        <strain evidence="1 2">SMB35</strain>
    </source>
</reference>
<evidence type="ECO:0000313" key="1">
    <source>
        <dbReference type="EMBL" id="OLO02659.1"/>
    </source>
</evidence>
<dbReference type="OrthoDB" id="9157220at2"/>
<dbReference type="RefSeq" id="WP_075571638.1">
    <property type="nucleotide sequence ID" value="NZ_MSDO01000045.1"/>
</dbReference>
<organism evidence="1 2">
    <name type="scientific">Salinicola socius</name>
    <dbReference type="NCBI Taxonomy" id="404433"/>
    <lineage>
        <taxon>Bacteria</taxon>
        <taxon>Pseudomonadati</taxon>
        <taxon>Pseudomonadota</taxon>
        <taxon>Gammaproteobacteria</taxon>
        <taxon>Oceanospirillales</taxon>
        <taxon>Halomonadaceae</taxon>
        <taxon>Salinicola</taxon>
    </lineage>
</organism>
<accession>A0A1Q8SMH0</accession>
<comment type="caution">
    <text evidence="1">The sequence shown here is derived from an EMBL/GenBank/DDBJ whole genome shotgun (WGS) entry which is preliminary data.</text>
</comment>
<dbReference type="Proteomes" id="UP000186878">
    <property type="component" value="Unassembled WGS sequence"/>
</dbReference>
<proteinExistence type="predicted"/>
<gene>
    <name evidence="1" type="ORF">BTW07_18515</name>
</gene>
<protein>
    <submittedName>
        <fullName evidence="1">Uncharacterized protein</fullName>
    </submittedName>
</protein>
<sequence>MSREYIEKSSETALNGVFSFAKFVAETEFLADMMCIEFQEQYHRAWFEMELVNSLALADWEQDGSPREWDKIWNERYKEEAKETLGEFLEVVKKWPS</sequence>
<dbReference type="AlphaFoldDB" id="A0A1Q8SMH0"/>
<keyword evidence="2" id="KW-1185">Reference proteome</keyword>
<name>A0A1Q8SMH0_9GAMM</name>
<evidence type="ECO:0000313" key="2">
    <source>
        <dbReference type="Proteomes" id="UP000186878"/>
    </source>
</evidence>